<dbReference type="InterPro" id="IPR011006">
    <property type="entry name" value="CheY-like_superfamily"/>
</dbReference>
<dbReference type="PANTHER" id="PTHR44591:SF14">
    <property type="entry name" value="PROTEIN PILG"/>
    <property type="match status" value="1"/>
</dbReference>
<evidence type="ECO:0000259" key="7">
    <source>
        <dbReference type="PROSITE" id="PS50110"/>
    </source>
</evidence>
<dbReference type="SMART" id="SM00448">
    <property type="entry name" value="REC"/>
    <property type="match status" value="1"/>
</dbReference>
<dbReference type="CDD" id="cd17542">
    <property type="entry name" value="REC_CheY"/>
    <property type="match status" value="1"/>
</dbReference>
<dbReference type="InterPro" id="IPR028051">
    <property type="entry name" value="CheX-like_dom"/>
</dbReference>
<dbReference type="GO" id="GO:0000160">
    <property type="term" value="P:phosphorelay signal transduction system"/>
    <property type="evidence" value="ECO:0007669"/>
    <property type="project" value="UniProtKB-KW"/>
</dbReference>
<keyword evidence="2" id="KW-0145">Chemotaxis</keyword>
<dbReference type="AlphaFoldDB" id="D4S1H1"/>
<evidence type="ECO:0000256" key="6">
    <source>
        <dbReference type="PROSITE-ProRule" id="PRU00169"/>
    </source>
</evidence>
<dbReference type="Pfam" id="PF13690">
    <property type="entry name" value="CheX"/>
    <property type="match status" value="1"/>
</dbReference>
<dbReference type="GeneID" id="98919583"/>
<gene>
    <name evidence="8" type="ORF">BUTYVIB_01941</name>
</gene>
<evidence type="ECO:0000256" key="5">
    <source>
        <dbReference type="ARBA" id="ARBA00024867"/>
    </source>
</evidence>
<protein>
    <recommendedName>
        <fullName evidence="1">Stage 0 sporulation protein A homolog</fullName>
    </recommendedName>
</protein>
<dbReference type="EMBL" id="ABWN01000034">
    <property type="protein sequence ID" value="EFF67910.1"/>
    <property type="molecule type" value="Genomic_DNA"/>
</dbReference>
<reference evidence="8 9" key="1">
    <citation type="submission" date="2010-02" db="EMBL/GenBank/DDBJ databases">
        <authorList>
            <person name="Weinstock G."/>
            <person name="Sodergren E."/>
            <person name="Clifton S."/>
            <person name="Fulton L."/>
            <person name="Fulton B."/>
            <person name="Courtney L."/>
            <person name="Fronick C."/>
            <person name="Harrison M."/>
            <person name="Strong C."/>
            <person name="Farmer C."/>
            <person name="Delahaunty K."/>
            <person name="Markovic C."/>
            <person name="Hall O."/>
            <person name="Minx P."/>
            <person name="Tomlinson C."/>
            <person name="Mitreva M."/>
            <person name="Nelson J."/>
            <person name="Hou S."/>
            <person name="Wollam A."/>
            <person name="Pepin K.H."/>
            <person name="Johnson M."/>
            <person name="Bhonagiri V."/>
            <person name="Zhang X."/>
            <person name="Suruliraj S."/>
            <person name="Warren W."/>
            <person name="Chinwalla A."/>
            <person name="Mardis E.R."/>
            <person name="Wilson R.K."/>
        </authorList>
    </citation>
    <scope>NUCLEOTIDE SEQUENCE [LARGE SCALE GENOMIC DNA]</scope>
    <source>
        <strain evidence="8 9">DSM 2876</strain>
    </source>
</reference>
<dbReference type="InterPro" id="IPR028976">
    <property type="entry name" value="CheC-like_sf"/>
</dbReference>
<name>D4S1H1_9FIRM</name>
<evidence type="ECO:0000256" key="4">
    <source>
        <dbReference type="ARBA" id="ARBA00023012"/>
    </source>
</evidence>
<dbReference type="Proteomes" id="UP000006238">
    <property type="component" value="Unassembled WGS sequence"/>
</dbReference>
<dbReference type="InterPro" id="IPR050595">
    <property type="entry name" value="Bact_response_regulator"/>
</dbReference>
<dbReference type="PANTHER" id="PTHR44591">
    <property type="entry name" value="STRESS RESPONSE REGULATOR PROTEIN 1"/>
    <property type="match status" value="1"/>
</dbReference>
<comment type="function">
    <text evidence="5">May play the central regulatory role in sporulation. It may be an element of the effector pathway responsible for the activation of sporulation genes in response to nutritional stress. Spo0A may act in concert with spo0H (a sigma factor) to control the expression of some genes that are critical to the sporulation process.</text>
</comment>
<dbReference type="Gene3D" id="3.40.50.2300">
    <property type="match status" value="1"/>
</dbReference>
<feature type="domain" description="Response regulatory" evidence="7">
    <location>
        <begin position="318"/>
        <end position="433"/>
    </location>
</feature>
<dbReference type="RefSeq" id="WP_005603824.1">
    <property type="nucleotide sequence ID" value="NZ_GG663524.1"/>
</dbReference>
<dbReference type="Gene3D" id="3.40.1550.10">
    <property type="entry name" value="CheC-like"/>
    <property type="match status" value="1"/>
</dbReference>
<evidence type="ECO:0000313" key="8">
    <source>
        <dbReference type="EMBL" id="EFF67910.1"/>
    </source>
</evidence>
<keyword evidence="4" id="KW-0902">Two-component regulatory system</keyword>
<evidence type="ECO:0000256" key="2">
    <source>
        <dbReference type="ARBA" id="ARBA00022500"/>
    </source>
</evidence>
<dbReference type="PROSITE" id="PS50110">
    <property type="entry name" value="RESPONSE_REGULATORY"/>
    <property type="match status" value="1"/>
</dbReference>
<dbReference type="HOGENOM" id="CLU_052003_0_0_9"/>
<evidence type="ECO:0000313" key="9">
    <source>
        <dbReference type="Proteomes" id="UP000006238"/>
    </source>
</evidence>
<dbReference type="SUPFAM" id="SSF52172">
    <property type="entry name" value="CheY-like"/>
    <property type="match status" value="1"/>
</dbReference>
<keyword evidence="3 6" id="KW-0597">Phosphoprotein</keyword>
<comment type="caution">
    <text evidence="8">The sequence shown here is derived from an EMBL/GenBank/DDBJ whole genome shotgun (WGS) entry which is preliminary data.</text>
</comment>
<sequence>MFSQLFGKYLVERKALSDDTLKNILKEQEGARVRLGTIAVADGLLTEAQADEINYLQTQMDKRFGDIAVEQKYLTENQVSTLLKKQGNSTMKFYQLLTDMAGLSLSKIDEYMNGFKSTNGFTDSELEALKEEDIEKLIPLFAATMNSMVTSLSGLVLRNLTRFVTSDFYPERMRKIKDYEYTVLAGQAIKGDHSLYLGFAAQNDMSGVIELAKGFAKEDNNLTSDEVYDAVCEFCNLNNGLFASESSKNGIDIDMLPPEVYVGQKISGSAYVMPVVINNCHIDMIISVDESFRAGETAHNVEVIHKDSAGNADSSKGTVMIVDDSALIRKMLRAMLEKNGYAVTAEASNGEEAVQKYKENKADVVTLDITMPKMDGVAALKEIMAYDKDARVMMITAAGQQDKIVEALKSGALQFIMKPFNEEDVLKNFRDVLGK</sequence>
<dbReference type="SUPFAM" id="SSF103039">
    <property type="entry name" value="CheC-like"/>
    <property type="match status" value="1"/>
</dbReference>
<feature type="modified residue" description="4-aspartylphosphate" evidence="6">
    <location>
        <position position="368"/>
    </location>
</feature>
<dbReference type="eggNOG" id="COG1406">
    <property type="taxonomic scope" value="Bacteria"/>
</dbReference>
<dbReference type="InterPro" id="IPR001789">
    <property type="entry name" value="Sig_transdc_resp-reg_receiver"/>
</dbReference>
<evidence type="ECO:0000256" key="1">
    <source>
        <dbReference type="ARBA" id="ARBA00018672"/>
    </source>
</evidence>
<organism evidence="8 9">
    <name type="scientific">Eshraghiella crossota DSM 2876</name>
    <dbReference type="NCBI Taxonomy" id="511680"/>
    <lineage>
        <taxon>Bacteria</taxon>
        <taxon>Bacillati</taxon>
        <taxon>Bacillota</taxon>
        <taxon>Clostridia</taxon>
        <taxon>Lachnospirales</taxon>
        <taxon>Lachnospiraceae</taxon>
        <taxon>Eshraghiella</taxon>
    </lineage>
</organism>
<accession>D4S1H1</accession>
<keyword evidence="9" id="KW-1185">Reference proteome</keyword>
<dbReference type="eggNOG" id="COG2201">
    <property type="taxonomic scope" value="Bacteria"/>
</dbReference>
<dbReference type="Pfam" id="PF00072">
    <property type="entry name" value="Response_reg"/>
    <property type="match status" value="1"/>
</dbReference>
<dbReference type="GO" id="GO:0006935">
    <property type="term" value="P:chemotaxis"/>
    <property type="evidence" value="ECO:0007669"/>
    <property type="project" value="UniProtKB-KW"/>
</dbReference>
<evidence type="ECO:0000256" key="3">
    <source>
        <dbReference type="ARBA" id="ARBA00022553"/>
    </source>
</evidence>
<proteinExistence type="predicted"/>
<dbReference type="STRING" id="45851.BHV86_08655"/>